<protein>
    <submittedName>
        <fullName evidence="3">Uncharacterized protein</fullName>
    </submittedName>
</protein>
<keyword evidence="2" id="KW-0732">Signal</keyword>
<feature type="chain" id="PRO_5043521692" evidence="2">
    <location>
        <begin position="28"/>
        <end position="194"/>
    </location>
</feature>
<feature type="signal peptide" evidence="2">
    <location>
        <begin position="1"/>
        <end position="27"/>
    </location>
</feature>
<name>A0AAW8EXV1_9MICO</name>
<accession>A0AAW8EXV1</accession>
<keyword evidence="4" id="KW-1185">Reference proteome</keyword>
<dbReference type="AlphaFoldDB" id="A0AAW8EXV1"/>
<comment type="caution">
    <text evidence="3">The sequence shown here is derived from an EMBL/GenBank/DDBJ whole genome shotgun (WGS) entry which is preliminary data.</text>
</comment>
<feature type="region of interest" description="Disordered" evidence="1">
    <location>
        <begin position="26"/>
        <end position="47"/>
    </location>
</feature>
<evidence type="ECO:0000256" key="2">
    <source>
        <dbReference type="SAM" id="SignalP"/>
    </source>
</evidence>
<dbReference type="PROSITE" id="PS51257">
    <property type="entry name" value="PROKAR_LIPOPROTEIN"/>
    <property type="match status" value="1"/>
</dbReference>
<sequence length="194" mass="19837">MRTRGGILVIGAAALIGLLTGCASSTAPTSTASSEPSPLPSATAEASAAELEAQQRADMWLETTPVPPSAVRSEKSTSDEFTMSFQGWVCTPTLTATGYWSVEGMSTVEALNWMKEHPTPGLVPNFPAPLTDEGGYDNVTTGVTPGGDSFEGIAFTYVTTPEGSAIRAEVGATPVDAVCPTPPGGGSWGRPGEG</sequence>
<dbReference type="RefSeq" id="WP_307296833.1">
    <property type="nucleotide sequence ID" value="NZ_JAUSXV010000001.1"/>
</dbReference>
<evidence type="ECO:0000313" key="4">
    <source>
        <dbReference type="Proteomes" id="UP001244427"/>
    </source>
</evidence>
<dbReference type="Proteomes" id="UP001244427">
    <property type="component" value="Unassembled WGS sequence"/>
</dbReference>
<evidence type="ECO:0000313" key="3">
    <source>
        <dbReference type="EMBL" id="MDQ0648280.1"/>
    </source>
</evidence>
<reference evidence="3 4" key="1">
    <citation type="submission" date="2023-07" db="EMBL/GenBank/DDBJ databases">
        <title>Comparative genomics of wheat-associated soil bacteria to identify genetic determinants of phenazine resistance.</title>
        <authorList>
            <person name="Mouncey N."/>
        </authorList>
    </citation>
    <scope>NUCLEOTIDE SEQUENCE [LARGE SCALE GENOMIC DNA]</scope>
    <source>
        <strain evidence="3 4">W4I9-1</strain>
    </source>
</reference>
<evidence type="ECO:0000256" key="1">
    <source>
        <dbReference type="SAM" id="MobiDB-lite"/>
    </source>
</evidence>
<gene>
    <name evidence="3" type="ORF">QFZ53_002476</name>
</gene>
<organism evidence="3 4">
    <name type="scientific">Microbacterium natoriense</name>
    <dbReference type="NCBI Taxonomy" id="284570"/>
    <lineage>
        <taxon>Bacteria</taxon>
        <taxon>Bacillati</taxon>
        <taxon>Actinomycetota</taxon>
        <taxon>Actinomycetes</taxon>
        <taxon>Micrococcales</taxon>
        <taxon>Microbacteriaceae</taxon>
        <taxon>Microbacterium</taxon>
    </lineage>
</organism>
<dbReference type="EMBL" id="JAUSXV010000001">
    <property type="protein sequence ID" value="MDQ0648280.1"/>
    <property type="molecule type" value="Genomic_DNA"/>
</dbReference>
<proteinExistence type="predicted"/>